<evidence type="ECO:0000259" key="5">
    <source>
        <dbReference type="PROSITE" id="PS50931"/>
    </source>
</evidence>
<evidence type="ECO:0000256" key="2">
    <source>
        <dbReference type="ARBA" id="ARBA00023015"/>
    </source>
</evidence>
<evidence type="ECO:0000313" key="6">
    <source>
        <dbReference type="EMBL" id="SDY56112.1"/>
    </source>
</evidence>
<dbReference type="Pfam" id="PF00126">
    <property type="entry name" value="HTH_1"/>
    <property type="match status" value="1"/>
</dbReference>
<reference evidence="7" key="1">
    <citation type="submission" date="2016-10" db="EMBL/GenBank/DDBJ databases">
        <authorList>
            <person name="Varghese N."/>
            <person name="Submissions S."/>
        </authorList>
    </citation>
    <scope>NUCLEOTIDE SEQUENCE [LARGE SCALE GENOMIC DNA]</scope>
    <source>
        <strain evidence="7">CGMCC 4.3530</strain>
    </source>
</reference>
<dbReference type="SUPFAM" id="SSF46785">
    <property type="entry name" value="Winged helix' DNA-binding domain"/>
    <property type="match status" value="1"/>
</dbReference>
<dbReference type="InterPro" id="IPR036390">
    <property type="entry name" value="WH_DNA-bd_sf"/>
</dbReference>
<comment type="similarity">
    <text evidence="1">Belongs to the LysR transcriptional regulatory family.</text>
</comment>
<dbReference type="SUPFAM" id="SSF53850">
    <property type="entry name" value="Periplasmic binding protein-like II"/>
    <property type="match status" value="1"/>
</dbReference>
<proteinExistence type="inferred from homology"/>
<gene>
    <name evidence="6" type="ORF">SAMN05216215_102943</name>
</gene>
<dbReference type="PANTHER" id="PTHR30346:SF28">
    <property type="entry name" value="HTH-TYPE TRANSCRIPTIONAL REGULATOR CYNR"/>
    <property type="match status" value="1"/>
</dbReference>
<dbReference type="EMBL" id="FNOK01000029">
    <property type="protein sequence ID" value="SDY56112.1"/>
    <property type="molecule type" value="Genomic_DNA"/>
</dbReference>
<dbReference type="InterPro" id="IPR000847">
    <property type="entry name" value="LysR_HTH_N"/>
</dbReference>
<dbReference type="InterPro" id="IPR036388">
    <property type="entry name" value="WH-like_DNA-bd_sf"/>
</dbReference>
<dbReference type="Pfam" id="PF03466">
    <property type="entry name" value="LysR_substrate"/>
    <property type="match status" value="1"/>
</dbReference>
<dbReference type="CDD" id="cd05466">
    <property type="entry name" value="PBP2_LTTR_substrate"/>
    <property type="match status" value="1"/>
</dbReference>
<dbReference type="GO" id="GO:0003700">
    <property type="term" value="F:DNA-binding transcription factor activity"/>
    <property type="evidence" value="ECO:0007669"/>
    <property type="project" value="InterPro"/>
</dbReference>
<dbReference type="PROSITE" id="PS50931">
    <property type="entry name" value="HTH_LYSR"/>
    <property type="match status" value="1"/>
</dbReference>
<dbReference type="STRING" id="418495.SAMN05216215_102943"/>
<dbReference type="Proteomes" id="UP000199529">
    <property type="component" value="Unassembled WGS sequence"/>
</dbReference>
<feature type="domain" description="HTH lysR-type" evidence="5">
    <location>
        <begin position="1"/>
        <end position="58"/>
    </location>
</feature>
<keyword evidence="4" id="KW-0804">Transcription</keyword>
<name>A0A1H3KVC5_9PSEU</name>
<dbReference type="PRINTS" id="PR00039">
    <property type="entry name" value="HTHLYSR"/>
</dbReference>
<dbReference type="PANTHER" id="PTHR30346">
    <property type="entry name" value="TRANSCRIPTIONAL DUAL REGULATOR HCAR-RELATED"/>
    <property type="match status" value="1"/>
</dbReference>
<accession>A0A1H3KVC5</accession>
<evidence type="ECO:0000313" key="7">
    <source>
        <dbReference type="Proteomes" id="UP000199529"/>
    </source>
</evidence>
<dbReference type="GO" id="GO:0003677">
    <property type="term" value="F:DNA binding"/>
    <property type="evidence" value="ECO:0007669"/>
    <property type="project" value="UniProtKB-KW"/>
</dbReference>
<protein>
    <submittedName>
        <fullName evidence="6">DNA-binding transcriptional regulator, LysR family</fullName>
    </submittedName>
</protein>
<evidence type="ECO:0000256" key="4">
    <source>
        <dbReference type="ARBA" id="ARBA00023163"/>
    </source>
</evidence>
<dbReference type="Gene3D" id="3.40.190.290">
    <property type="match status" value="1"/>
</dbReference>
<evidence type="ECO:0000256" key="1">
    <source>
        <dbReference type="ARBA" id="ARBA00009437"/>
    </source>
</evidence>
<evidence type="ECO:0000256" key="3">
    <source>
        <dbReference type="ARBA" id="ARBA00023125"/>
    </source>
</evidence>
<dbReference type="InterPro" id="IPR005119">
    <property type="entry name" value="LysR_subst-bd"/>
</dbReference>
<keyword evidence="3 6" id="KW-0238">DNA-binding</keyword>
<keyword evidence="2" id="KW-0805">Transcription regulation</keyword>
<dbReference type="OrthoDB" id="9803735at2"/>
<dbReference type="Gene3D" id="1.10.10.10">
    <property type="entry name" value="Winged helix-like DNA-binding domain superfamily/Winged helix DNA-binding domain"/>
    <property type="match status" value="1"/>
</dbReference>
<keyword evidence="7" id="KW-1185">Reference proteome</keyword>
<dbReference type="GO" id="GO:0032993">
    <property type="term" value="C:protein-DNA complex"/>
    <property type="evidence" value="ECO:0007669"/>
    <property type="project" value="TreeGrafter"/>
</dbReference>
<dbReference type="AlphaFoldDB" id="A0A1H3KVC5"/>
<organism evidence="6 7">
    <name type="scientific">Saccharopolyspora shandongensis</name>
    <dbReference type="NCBI Taxonomy" id="418495"/>
    <lineage>
        <taxon>Bacteria</taxon>
        <taxon>Bacillati</taxon>
        <taxon>Actinomycetota</taxon>
        <taxon>Actinomycetes</taxon>
        <taxon>Pseudonocardiales</taxon>
        <taxon>Pseudonocardiaceae</taxon>
        <taxon>Saccharopolyspora</taxon>
    </lineage>
</organism>
<dbReference type="FunFam" id="1.10.10.10:FF:000001">
    <property type="entry name" value="LysR family transcriptional regulator"/>
    <property type="match status" value="1"/>
</dbReference>
<dbReference type="RefSeq" id="WP_093270559.1">
    <property type="nucleotide sequence ID" value="NZ_FNOK01000029.1"/>
</dbReference>
<sequence>MELRVLRYFLAVAESESVTAAARMVHVAQPSLSRQLSALERDLGVSLFTRRPGSLTLNAAGRRFRPVAQDLVRRAEQAAETMAAMGEGEEAALTVVAAPATVASLLAPFMAGGGAAGPTLRDAIQEEPSRVFDTLMRSDADLGISTFPAPASLESAFLGRTPVLAQVPADHPLGGRTTIDLAELVAEPLIVMTRSNVARLVVDEAISREGLTPAGVVETGSSAFAQALAAAGRGICLVTDEARFGLRDLIVRTGEGPLTVPLHAGWDAAHYALPSIHALVDGLRVYCVERTRRFPGLQP</sequence>